<reference evidence="3 4" key="1">
    <citation type="journal article" date="2013" name="Biodegradation">
        <title>Quantitative proteomic analysis of ibuprofen-degrading Patulibacter sp. strain I11.</title>
        <authorList>
            <person name="Almeida B."/>
            <person name="Kjeldal H."/>
            <person name="Lolas I."/>
            <person name="Knudsen A.D."/>
            <person name="Carvalho G."/>
            <person name="Nielsen K.L."/>
            <person name="Barreto Crespo M.T."/>
            <person name="Stensballe A."/>
            <person name="Nielsen J.L."/>
        </authorList>
    </citation>
    <scope>NUCLEOTIDE SEQUENCE [LARGE SCALE GENOMIC DNA]</scope>
    <source>
        <strain evidence="3 4">I11</strain>
    </source>
</reference>
<dbReference type="EMBL" id="AGUD01000062">
    <property type="protein sequence ID" value="EHN11838.1"/>
    <property type="molecule type" value="Genomic_DNA"/>
</dbReference>
<organism evidence="3 4">
    <name type="scientific">Patulibacter medicamentivorans</name>
    <dbReference type="NCBI Taxonomy" id="1097667"/>
    <lineage>
        <taxon>Bacteria</taxon>
        <taxon>Bacillati</taxon>
        <taxon>Actinomycetota</taxon>
        <taxon>Thermoleophilia</taxon>
        <taxon>Solirubrobacterales</taxon>
        <taxon>Patulibacteraceae</taxon>
        <taxon>Patulibacter</taxon>
    </lineage>
</organism>
<dbReference type="AlphaFoldDB" id="H0E3A2"/>
<keyword evidence="2" id="KW-0732">Signal</keyword>
<feature type="compositionally biased region" description="Polar residues" evidence="1">
    <location>
        <begin position="120"/>
        <end position="130"/>
    </location>
</feature>
<evidence type="ECO:0000256" key="1">
    <source>
        <dbReference type="SAM" id="MobiDB-lite"/>
    </source>
</evidence>
<dbReference type="SUPFAM" id="SSF53850">
    <property type="entry name" value="Periplasmic binding protein-like II"/>
    <property type="match status" value="1"/>
</dbReference>
<keyword evidence="4" id="KW-1185">Reference proteome</keyword>
<feature type="compositionally biased region" description="Polar residues" evidence="1">
    <location>
        <begin position="145"/>
        <end position="155"/>
    </location>
</feature>
<gene>
    <name evidence="3" type="ORF">PAI11_12700</name>
</gene>
<proteinExistence type="predicted"/>
<dbReference type="OrthoDB" id="5243141at2"/>
<accession>H0E3A2</accession>
<dbReference type="Proteomes" id="UP000005143">
    <property type="component" value="Unassembled WGS sequence"/>
</dbReference>
<comment type="caution">
    <text evidence="3">The sequence shown here is derived from an EMBL/GenBank/DDBJ whole genome shotgun (WGS) entry which is preliminary data.</text>
</comment>
<protein>
    <recommendedName>
        <fullName evidence="5">PBP domain-containing protein</fullName>
    </recommendedName>
</protein>
<evidence type="ECO:0000256" key="2">
    <source>
        <dbReference type="SAM" id="SignalP"/>
    </source>
</evidence>
<feature type="signal peptide" evidence="2">
    <location>
        <begin position="1"/>
        <end position="29"/>
    </location>
</feature>
<dbReference type="Gene3D" id="3.40.190.10">
    <property type="entry name" value="Periplasmic binding protein-like II"/>
    <property type="match status" value="2"/>
</dbReference>
<feature type="chain" id="PRO_5003531534" description="PBP domain-containing protein" evidence="2">
    <location>
        <begin position="30"/>
        <end position="484"/>
    </location>
</feature>
<name>H0E3A2_9ACTN</name>
<feature type="region of interest" description="Disordered" evidence="1">
    <location>
        <begin position="120"/>
        <end position="155"/>
    </location>
</feature>
<dbReference type="RefSeq" id="WP_007572185.1">
    <property type="nucleotide sequence ID" value="NZ_AGUD01000062.1"/>
</dbReference>
<evidence type="ECO:0000313" key="3">
    <source>
        <dbReference type="EMBL" id="EHN11838.1"/>
    </source>
</evidence>
<sequence>MKGKTTMRASLAAVGAVTVLAMVPGGAQAAFDTGHDTQCENAASIQGRGASFQRSAQLGWGAEILAPNAGGPNAVGFGYATTGNGGCAQFKLAADGGTQKVTYAPTGSGSGRLAFGATGTANQRDVNGTSGPYGFGGADEAPSDAGSSNGGVQQIENANAGDTSTATDNAILHTIPVAQSSVAVDARIPDGCQVAAGSTTRRISATKLERAFAADSSADTWGEIVPAIVGSSGGLTTAQCQAKPVVRVVRFDSSGTTFAFKRLLQKIATRDSSGTTWSEPTLGNTAWPNDTAANLKKPASNGAGAQLDLLATQTDGGIAYADLATSRSKQFGWDGTVATDRSVWLYVEQPGATGQYRSPATDNNQTGTKGSNCGAVEYTDKGATPVALPTDTTKSWYDVDAASTTVQYPGCALTFALAWQTPQPVNVGITDPAKRFTQDQARGVKDYLSYALNGGQGELAANDYQALPTNVLTAAQAGANTLGW</sequence>
<evidence type="ECO:0000313" key="4">
    <source>
        <dbReference type="Proteomes" id="UP000005143"/>
    </source>
</evidence>
<evidence type="ECO:0008006" key="5">
    <source>
        <dbReference type="Google" id="ProtNLM"/>
    </source>
</evidence>